<keyword evidence="3" id="KW-1185">Reference proteome</keyword>
<sequence length="120" mass="11536">MRVGIGARPGVTAEEVLAAVDAVLPAGAADVRLATLDVRAAEPGIAAAAAARGWPLAGHSAAELAAVAVPAPSARVAAAVGTPSVAEAAALLGGGTLVVPRTVHGRVTVAVARGSEPWTP</sequence>
<feature type="domain" description="CobE/GbiG C-terminal" evidence="1">
    <location>
        <begin position="3"/>
        <end position="112"/>
    </location>
</feature>
<gene>
    <name evidence="2" type="ORF">SAMN05660991_04257</name>
</gene>
<evidence type="ECO:0000313" key="2">
    <source>
        <dbReference type="EMBL" id="SEP24841.1"/>
    </source>
</evidence>
<dbReference type="InterPro" id="IPR036518">
    <property type="entry name" value="CobE/GbiG_C_sf"/>
</dbReference>
<name>A0A1H8WB34_9ACTN</name>
<dbReference type="PANTHER" id="PTHR37477">
    <property type="entry name" value="COBALT-PRECORRIN-5A HYDROLASE"/>
    <property type="match status" value="1"/>
</dbReference>
<proteinExistence type="predicted"/>
<dbReference type="PANTHER" id="PTHR37477:SF1">
    <property type="entry name" value="COBALT-PRECORRIN-5A HYDROLASE"/>
    <property type="match status" value="1"/>
</dbReference>
<evidence type="ECO:0000313" key="3">
    <source>
        <dbReference type="Proteomes" id="UP000198960"/>
    </source>
</evidence>
<dbReference type="GO" id="GO:0009236">
    <property type="term" value="P:cobalamin biosynthetic process"/>
    <property type="evidence" value="ECO:0007669"/>
    <property type="project" value="InterPro"/>
</dbReference>
<dbReference type="InterPro" id="IPR002750">
    <property type="entry name" value="CobE/GbiG_C"/>
</dbReference>
<dbReference type="STRING" id="673521.SAMN05660991_04257"/>
<dbReference type="RefSeq" id="WP_091948508.1">
    <property type="nucleotide sequence ID" value="NZ_FOEE01000018.1"/>
</dbReference>
<dbReference type="EMBL" id="FOEE01000018">
    <property type="protein sequence ID" value="SEP24841.1"/>
    <property type="molecule type" value="Genomic_DNA"/>
</dbReference>
<dbReference type="Gene3D" id="3.30.420.180">
    <property type="entry name" value="CobE/GbiG C-terminal domain"/>
    <property type="match status" value="1"/>
</dbReference>
<dbReference type="Pfam" id="PF01890">
    <property type="entry name" value="CbiG_C"/>
    <property type="match status" value="1"/>
</dbReference>
<accession>A0A1H8WB34</accession>
<keyword evidence="2" id="KW-0378">Hydrolase</keyword>
<dbReference type="Proteomes" id="UP000198960">
    <property type="component" value="Unassembled WGS sequence"/>
</dbReference>
<dbReference type="GO" id="GO:0016787">
    <property type="term" value="F:hydrolase activity"/>
    <property type="evidence" value="ECO:0007669"/>
    <property type="project" value="UniProtKB-KW"/>
</dbReference>
<protein>
    <submittedName>
        <fullName evidence="2">Cobalt-precorrin 5A hydrolase</fullName>
    </submittedName>
</protein>
<dbReference type="AlphaFoldDB" id="A0A1H8WB34"/>
<reference evidence="3" key="1">
    <citation type="submission" date="2016-10" db="EMBL/GenBank/DDBJ databases">
        <authorList>
            <person name="Varghese N."/>
            <person name="Submissions S."/>
        </authorList>
    </citation>
    <scope>NUCLEOTIDE SEQUENCE [LARGE SCALE GENOMIC DNA]</scope>
    <source>
        <strain evidence="3">DSM 45413</strain>
    </source>
</reference>
<evidence type="ECO:0000259" key="1">
    <source>
        <dbReference type="Pfam" id="PF01890"/>
    </source>
</evidence>
<organism evidence="2 3">
    <name type="scientific">Trujillonella endophytica</name>
    <dbReference type="NCBI Taxonomy" id="673521"/>
    <lineage>
        <taxon>Bacteria</taxon>
        <taxon>Bacillati</taxon>
        <taxon>Actinomycetota</taxon>
        <taxon>Actinomycetes</taxon>
        <taxon>Geodermatophilales</taxon>
        <taxon>Geodermatophilaceae</taxon>
        <taxon>Trujillonella</taxon>
    </lineage>
</organism>
<dbReference type="InterPro" id="IPR052553">
    <property type="entry name" value="CbiG_hydrolase"/>
</dbReference>
<dbReference type="SUPFAM" id="SSF159664">
    <property type="entry name" value="CobE/GbiG C-terminal domain-like"/>
    <property type="match status" value="1"/>
</dbReference>